<evidence type="ECO:0000313" key="1">
    <source>
        <dbReference type="EMBL" id="JAH54729.1"/>
    </source>
</evidence>
<accession>A0A0E9TM44</accession>
<dbReference type="EMBL" id="GBXM01053848">
    <property type="protein sequence ID" value="JAH54729.1"/>
    <property type="molecule type" value="Transcribed_RNA"/>
</dbReference>
<organism evidence="1">
    <name type="scientific">Anguilla anguilla</name>
    <name type="common">European freshwater eel</name>
    <name type="synonym">Muraena anguilla</name>
    <dbReference type="NCBI Taxonomy" id="7936"/>
    <lineage>
        <taxon>Eukaryota</taxon>
        <taxon>Metazoa</taxon>
        <taxon>Chordata</taxon>
        <taxon>Craniata</taxon>
        <taxon>Vertebrata</taxon>
        <taxon>Euteleostomi</taxon>
        <taxon>Actinopterygii</taxon>
        <taxon>Neopterygii</taxon>
        <taxon>Teleostei</taxon>
        <taxon>Anguilliformes</taxon>
        <taxon>Anguillidae</taxon>
        <taxon>Anguilla</taxon>
    </lineage>
</organism>
<reference evidence="1" key="1">
    <citation type="submission" date="2014-11" db="EMBL/GenBank/DDBJ databases">
        <authorList>
            <person name="Amaro Gonzalez C."/>
        </authorList>
    </citation>
    <scope>NUCLEOTIDE SEQUENCE</scope>
</reference>
<name>A0A0E9TM44_ANGAN</name>
<dbReference type="AlphaFoldDB" id="A0A0E9TM44"/>
<sequence length="28" mass="3251">MWLCVTTSNFATKKWTWAIAFKGQCEAK</sequence>
<proteinExistence type="predicted"/>
<protein>
    <submittedName>
        <fullName evidence="1">Uncharacterized protein</fullName>
    </submittedName>
</protein>
<reference evidence="1" key="2">
    <citation type="journal article" date="2015" name="Fish Shellfish Immunol.">
        <title>Early steps in the European eel (Anguilla anguilla)-Vibrio vulnificus interaction in the gills: Role of the RtxA13 toxin.</title>
        <authorList>
            <person name="Callol A."/>
            <person name="Pajuelo D."/>
            <person name="Ebbesson L."/>
            <person name="Teles M."/>
            <person name="MacKenzie S."/>
            <person name="Amaro C."/>
        </authorList>
    </citation>
    <scope>NUCLEOTIDE SEQUENCE</scope>
</reference>